<gene>
    <name evidence="4" type="ORF">G3I67_03770</name>
</gene>
<feature type="domain" description="Nudix hydrolase" evidence="3">
    <location>
        <begin position="111"/>
        <end position="253"/>
    </location>
</feature>
<dbReference type="InterPro" id="IPR015797">
    <property type="entry name" value="NUDIX_hydrolase-like_dom_sf"/>
</dbReference>
<dbReference type="AlphaFoldDB" id="A0A6B2R4L2"/>
<reference evidence="4" key="1">
    <citation type="submission" date="2020-02" db="EMBL/GenBank/DDBJ databases">
        <authorList>
            <person name="Chen W.-M."/>
        </authorList>
    </citation>
    <scope>NUCLEOTIDE SEQUENCE</scope>
    <source>
        <strain evidence="4">NBD-18</strain>
    </source>
</reference>
<organism evidence="4">
    <name type="scientific">Sheuella amnicola</name>
    <dbReference type="NCBI Taxonomy" id="2707330"/>
    <lineage>
        <taxon>Bacteria</taxon>
        <taxon>Pseudomonadati</taxon>
        <taxon>Pseudomonadota</taxon>
        <taxon>Betaproteobacteria</taxon>
        <taxon>Burkholderiales</taxon>
        <taxon>Alcaligenaceae</taxon>
        <taxon>Sheuella</taxon>
    </lineage>
</organism>
<comment type="caution">
    <text evidence="4">The sequence shown here is derived from an EMBL/GenBank/DDBJ whole genome shotgun (WGS) entry which is preliminary data.</text>
</comment>
<dbReference type="GO" id="GO:0016787">
    <property type="term" value="F:hydrolase activity"/>
    <property type="evidence" value="ECO:0007669"/>
    <property type="project" value="UniProtKB-KW"/>
</dbReference>
<name>A0A6B2R4L2_9BURK</name>
<comment type="cofactor">
    <cofactor evidence="1">
        <name>Mg(2+)</name>
        <dbReference type="ChEBI" id="CHEBI:18420"/>
    </cofactor>
</comment>
<dbReference type="Gene3D" id="3.90.79.10">
    <property type="entry name" value="Nucleoside Triphosphate Pyrophosphohydrolase"/>
    <property type="match status" value="1"/>
</dbReference>
<dbReference type="InterPro" id="IPR020084">
    <property type="entry name" value="NUDIX_hydrolase_CS"/>
</dbReference>
<keyword evidence="2" id="KW-0378">Hydrolase</keyword>
<sequence>MLNSLKSRADEPPHAGSLPLSIAAKRCGTVFPDAIKALSGLYGVKITQDAVDIGSNMHPGPELNGLLENVAKTLRSAGCAPGWRDELLDIWADPESKDEHLGVIERGVMRPLGIVTRAVHLNARSSQGNIWIARRSMTKKTDPGLWDTLVGGLVGSLEPDDLALIRETEEEAGLDAGHIKSRTPLRTIHRMRRKIPEGYQNEQVLTCECVLPDAVTPINRDGEVMEIRCLAPDQILEMILADTVTIEASIVFVEDLLRRTACA</sequence>
<dbReference type="PROSITE" id="PS00893">
    <property type="entry name" value="NUDIX_BOX"/>
    <property type="match status" value="1"/>
</dbReference>
<dbReference type="InterPro" id="IPR000086">
    <property type="entry name" value="NUDIX_hydrolase_dom"/>
</dbReference>
<accession>A0A6B2R4L2</accession>
<evidence type="ECO:0000256" key="2">
    <source>
        <dbReference type="ARBA" id="ARBA00022801"/>
    </source>
</evidence>
<proteinExistence type="predicted"/>
<dbReference type="SUPFAM" id="SSF55811">
    <property type="entry name" value="Nudix"/>
    <property type="match status" value="1"/>
</dbReference>
<protein>
    <submittedName>
        <fullName evidence="4">NUDIX domain-containing protein</fullName>
    </submittedName>
</protein>
<dbReference type="Pfam" id="PF00293">
    <property type="entry name" value="NUDIX"/>
    <property type="match status" value="1"/>
</dbReference>
<dbReference type="CDD" id="cd03676">
    <property type="entry name" value="NUDIX_Tnr3_like"/>
    <property type="match status" value="1"/>
</dbReference>
<dbReference type="PROSITE" id="PS51462">
    <property type="entry name" value="NUDIX"/>
    <property type="match status" value="1"/>
</dbReference>
<evidence type="ECO:0000256" key="1">
    <source>
        <dbReference type="ARBA" id="ARBA00001946"/>
    </source>
</evidence>
<evidence type="ECO:0000313" key="4">
    <source>
        <dbReference type="EMBL" id="NDY82345.1"/>
    </source>
</evidence>
<evidence type="ECO:0000259" key="3">
    <source>
        <dbReference type="PROSITE" id="PS51462"/>
    </source>
</evidence>
<dbReference type="EMBL" id="JAAGRN010000002">
    <property type="protein sequence ID" value="NDY82345.1"/>
    <property type="molecule type" value="Genomic_DNA"/>
</dbReference>